<accession>A0A0K3UK22</accession>
<organism evidence="1">
    <name type="scientific">Escherichia coli</name>
    <dbReference type="NCBI Taxonomy" id="562"/>
    <lineage>
        <taxon>Bacteria</taxon>
        <taxon>Pseudomonadati</taxon>
        <taxon>Pseudomonadota</taxon>
        <taxon>Gammaproteobacteria</taxon>
        <taxon>Enterobacterales</taxon>
        <taxon>Enterobacteriaceae</taxon>
        <taxon>Escherichia</taxon>
    </lineage>
</organism>
<sequence length="80" mass="8960">MVERCSVCEQSLSYSREVEQDGVEYKSCPKCSADAGVHVFYKTIDFGYRDMGDGRHIVQSWCPACRSGEKPSIPPAFKCC</sequence>
<evidence type="ECO:0000313" key="3">
    <source>
        <dbReference type="Proteomes" id="UP000272662"/>
    </source>
</evidence>
<comment type="caution">
    <text evidence="1">The sequence shown here is derived from an EMBL/GenBank/DDBJ whole genome shotgun (WGS) entry which is preliminary data.</text>
</comment>
<reference evidence="2 3" key="2">
    <citation type="submission" date="2018-11" db="EMBL/GenBank/DDBJ databases">
        <title>E. coli isolates of the female bladder.</title>
        <authorList>
            <person name="Garretto A."/>
            <person name="Miller-Ensminger T."/>
            <person name="Wolfe A.J."/>
            <person name="Putonti C."/>
        </authorList>
    </citation>
    <scope>NUCLEOTIDE SEQUENCE [LARGE SCALE GENOMIC DNA]</scope>
    <source>
        <strain evidence="2 3">UMB1727</strain>
    </source>
</reference>
<reference evidence="1" key="3">
    <citation type="submission" date="2020-03" db="EMBL/GenBank/DDBJ databases">
        <authorList>
            <consortium name="NCBI Pathogen Detection Project"/>
        </authorList>
    </citation>
    <scope>NUCLEOTIDE SEQUENCE</scope>
    <source>
        <strain evidence="1">AMC_487</strain>
    </source>
</reference>
<dbReference type="Proteomes" id="UP000272662">
    <property type="component" value="Unassembled WGS sequence"/>
</dbReference>
<dbReference type="EMBL" id="RRVG01000001">
    <property type="protein sequence ID" value="RRL51695.1"/>
    <property type="molecule type" value="Genomic_DNA"/>
</dbReference>
<dbReference type="EMBL" id="DABERK010000045">
    <property type="protein sequence ID" value="HAI5334948.1"/>
    <property type="molecule type" value="Genomic_DNA"/>
</dbReference>
<dbReference type="AlphaFoldDB" id="A0A0K3UK22"/>
<evidence type="ECO:0000313" key="2">
    <source>
        <dbReference type="EMBL" id="RRL51695.1"/>
    </source>
</evidence>
<gene>
    <name evidence="2" type="ORF">DU321_01030</name>
    <name evidence="1" type="ORF">HJQ60_005043</name>
</gene>
<name>A0A0K3UK22_ECOLX</name>
<dbReference type="Proteomes" id="UP000845800">
    <property type="component" value="Unassembled WGS sequence"/>
</dbReference>
<protein>
    <submittedName>
        <fullName evidence="1">Uncharacterized protein</fullName>
    </submittedName>
</protein>
<reference evidence="1" key="1">
    <citation type="journal article" date="2018" name="Genome Biol.">
        <title>SKESA: strategic k-mer extension for scrupulous assemblies.</title>
        <authorList>
            <person name="Souvorov A."/>
            <person name="Agarwala R."/>
            <person name="Lipman D.J."/>
        </authorList>
    </citation>
    <scope>NUCLEOTIDE SEQUENCE [LARGE SCALE GENOMIC DNA]</scope>
    <source>
        <strain evidence="1">AMC_487</strain>
    </source>
</reference>
<evidence type="ECO:0000313" key="1">
    <source>
        <dbReference type="EMBL" id="HAI5334948.1"/>
    </source>
</evidence>
<dbReference type="RefSeq" id="WP_001306866.1">
    <property type="nucleotide sequence ID" value="NZ_BFGF01000078.1"/>
</dbReference>
<proteinExistence type="predicted"/>